<dbReference type="Proteomes" id="UP000270094">
    <property type="component" value="Unassembled WGS sequence"/>
</dbReference>
<dbReference type="AlphaFoldDB" id="A0A3P7JGJ5"/>
<reference evidence="2 3" key="1">
    <citation type="submission" date="2018-11" db="EMBL/GenBank/DDBJ databases">
        <authorList>
            <consortium name="Pathogen Informatics"/>
        </authorList>
    </citation>
    <scope>NUCLEOTIDE SEQUENCE [LARGE SCALE GENOMIC DNA]</scope>
</reference>
<feature type="signal peptide" evidence="1">
    <location>
        <begin position="1"/>
        <end position="18"/>
    </location>
</feature>
<dbReference type="EMBL" id="UYYB01098960">
    <property type="protein sequence ID" value="VDM77334.1"/>
    <property type="molecule type" value="Genomic_DNA"/>
</dbReference>
<organism evidence="2 3">
    <name type="scientific">Strongylus vulgaris</name>
    <name type="common">Blood worm</name>
    <dbReference type="NCBI Taxonomy" id="40348"/>
    <lineage>
        <taxon>Eukaryota</taxon>
        <taxon>Metazoa</taxon>
        <taxon>Ecdysozoa</taxon>
        <taxon>Nematoda</taxon>
        <taxon>Chromadorea</taxon>
        <taxon>Rhabditida</taxon>
        <taxon>Rhabditina</taxon>
        <taxon>Rhabditomorpha</taxon>
        <taxon>Strongyloidea</taxon>
        <taxon>Strongylidae</taxon>
        <taxon>Strongylus</taxon>
    </lineage>
</organism>
<proteinExistence type="predicted"/>
<dbReference type="OrthoDB" id="5863289at2759"/>
<name>A0A3P7JGJ5_STRVU</name>
<evidence type="ECO:0000313" key="2">
    <source>
        <dbReference type="EMBL" id="VDM77334.1"/>
    </source>
</evidence>
<keyword evidence="1" id="KW-0732">Signal</keyword>
<protein>
    <submittedName>
        <fullName evidence="2">Uncharacterized protein</fullName>
    </submittedName>
</protein>
<evidence type="ECO:0000256" key="1">
    <source>
        <dbReference type="SAM" id="SignalP"/>
    </source>
</evidence>
<accession>A0A3P7JGJ5</accession>
<feature type="chain" id="PRO_5018132095" evidence="1">
    <location>
        <begin position="19"/>
        <end position="86"/>
    </location>
</feature>
<evidence type="ECO:0000313" key="3">
    <source>
        <dbReference type="Proteomes" id="UP000270094"/>
    </source>
</evidence>
<gene>
    <name evidence="2" type="ORF">SVUK_LOCUS12332</name>
</gene>
<keyword evidence="3" id="KW-1185">Reference proteome</keyword>
<sequence length="86" mass="9519">MQLLIVFLTLLAISLAKSVNLPGHQTTYYGYALDMDVLANYNTFTCIKSYGYSTVFIRAYNPAGVGSFDMNAVGNIRNAYQGKRAH</sequence>